<dbReference type="GO" id="GO:0006355">
    <property type="term" value="P:regulation of DNA-templated transcription"/>
    <property type="evidence" value="ECO:0007669"/>
    <property type="project" value="InterPro"/>
</dbReference>
<organism evidence="7 8">
    <name type="scientific">Ridgeia piscesae</name>
    <name type="common">Tubeworm</name>
    <dbReference type="NCBI Taxonomy" id="27915"/>
    <lineage>
        <taxon>Eukaryota</taxon>
        <taxon>Metazoa</taxon>
        <taxon>Spiralia</taxon>
        <taxon>Lophotrochozoa</taxon>
        <taxon>Annelida</taxon>
        <taxon>Polychaeta</taxon>
        <taxon>Sedentaria</taxon>
        <taxon>Canalipalpata</taxon>
        <taxon>Sabellida</taxon>
        <taxon>Siboglinidae</taxon>
        <taxon>Ridgeia</taxon>
    </lineage>
</organism>
<gene>
    <name evidence="7" type="ORF">NP493_259g02023</name>
</gene>
<accession>A0AAD9NY93</accession>
<evidence type="ECO:0000256" key="1">
    <source>
        <dbReference type="ARBA" id="ARBA00023125"/>
    </source>
</evidence>
<feature type="DNA-binding region" description="Homeobox" evidence="4">
    <location>
        <begin position="484"/>
        <end position="546"/>
    </location>
</feature>
<dbReference type="SUPFAM" id="SSF46689">
    <property type="entry name" value="Homeodomain-like"/>
    <property type="match status" value="2"/>
</dbReference>
<feature type="domain" description="Homeobox" evidence="6">
    <location>
        <begin position="482"/>
        <end position="545"/>
    </location>
</feature>
<feature type="region of interest" description="Disordered" evidence="5">
    <location>
        <begin position="185"/>
        <end position="224"/>
    </location>
</feature>
<keyword evidence="1 4" id="KW-0238">DNA-binding</keyword>
<feature type="domain" description="Homeobox" evidence="6">
    <location>
        <begin position="584"/>
        <end position="647"/>
    </location>
</feature>
<protein>
    <recommendedName>
        <fullName evidence="6">Homeobox domain-containing protein</fullName>
    </recommendedName>
</protein>
<dbReference type="GO" id="GO:0003677">
    <property type="term" value="F:DNA binding"/>
    <property type="evidence" value="ECO:0007669"/>
    <property type="project" value="UniProtKB-UniRule"/>
</dbReference>
<proteinExistence type="predicted"/>
<feature type="region of interest" description="Disordered" evidence="5">
    <location>
        <begin position="566"/>
        <end position="586"/>
    </location>
</feature>
<evidence type="ECO:0000256" key="2">
    <source>
        <dbReference type="ARBA" id="ARBA00023155"/>
    </source>
</evidence>
<evidence type="ECO:0000256" key="5">
    <source>
        <dbReference type="SAM" id="MobiDB-lite"/>
    </source>
</evidence>
<feature type="DNA-binding region" description="Homeobox" evidence="4">
    <location>
        <begin position="586"/>
        <end position="648"/>
    </location>
</feature>
<feature type="compositionally biased region" description="Basic and acidic residues" evidence="5">
    <location>
        <begin position="190"/>
        <end position="221"/>
    </location>
</feature>
<feature type="compositionally biased region" description="Low complexity" evidence="5">
    <location>
        <begin position="67"/>
        <end position="82"/>
    </location>
</feature>
<dbReference type="AlphaFoldDB" id="A0AAD9NY93"/>
<evidence type="ECO:0000313" key="8">
    <source>
        <dbReference type="Proteomes" id="UP001209878"/>
    </source>
</evidence>
<feature type="compositionally biased region" description="Basic and acidic residues" evidence="5">
    <location>
        <begin position="574"/>
        <end position="586"/>
    </location>
</feature>
<dbReference type="CDD" id="cd00086">
    <property type="entry name" value="homeodomain"/>
    <property type="match status" value="2"/>
</dbReference>
<dbReference type="Gene3D" id="1.10.10.60">
    <property type="entry name" value="Homeodomain-like"/>
    <property type="match status" value="2"/>
</dbReference>
<dbReference type="InterPro" id="IPR001356">
    <property type="entry name" value="HD"/>
</dbReference>
<dbReference type="InterPro" id="IPR009057">
    <property type="entry name" value="Homeodomain-like_sf"/>
</dbReference>
<evidence type="ECO:0000259" key="6">
    <source>
        <dbReference type="PROSITE" id="PS50071"/>
    </source>
</evidence>
<keyword evidence="2 4" id="KW-0371">Homeobox</keyword>
<dbReference type="PANTHER" id="PTHR11850">
    <property type="entry name" value="HOMEOBOX PROTEIN TRANSCRIPTION FACTORS"/>
    <property type="match status" value="1"/>
</dbReference>
<dbReference type="Pfam" id="PF05920">
    <property type="entry name" value="Homeobox_KN"/>
    <property type="match status" value="2"/>
</dbReference>
<evidence type="ECO:0000256" key="4">
    <source>
        <dbReference type="PROSITE-ProRule" id="PRU00108"/>
    </source>
</evidence>
<dbReference type="GO" id="GO:0005634">
    <property type="term" value="C:nucleus"/>
    <property type="evidence" value="ECO:0007669"/>
    <property type="project" value="UniProtKB-SubCell"/>
</dbReference>
<name>A0AAD9NY93_RIDPI</name>
<evidence type="ECO:0000313" key="7">
    <source>
        <dbReference type="EMBL" id="KAK2184646.1"/>
    </source>
</evidence>
<keyword evidence="3 4" id="KW-0539">Nucleus</keyword>
<dbReference type="PROSITE" id="PS50071">
    <property type="entry name" value="HOMEOBOX_2"/>
    <property type="match status" value="2"/>
</dbReference>
<comment type="subcellular location">
    <subcellularLocation>
        <location evidence="4">Nucleus</location>
    </subcellularLocation>
</comment>
<dbReference type="InterPro" id="IPR008422">
    <property type="entry name" value="KN_HD"/>
</dbReference>
<keyword evidence="8" id="KW-1185">Reference proteome</keyword>
<sequence>MDIGNHSNSSTSDRVTRADVNQNCAPLLVSTKALPWTGLSGVHSQTMGCFGQHAMSAFGQTMTRPLVSVTSSPPKPVTSVTSGRRASNPKFLSSLMQVESPVGQQHGRVSVPIIRDSAKCNSVRGDDSTFCAAPVGRSPIACVPSWLSGHPGHYGAATPRYYGMPFSWEAGHSMAAPWPPVSPDINTSVSHDRPLDLSRSSVKKERLHDDRVVKSSKRDSSDIQQSVHVVSDVNSVNIVSPVVSASFSQRTVCGSSALSAQARGCSLDSDVKCHRLYTPVATFPPAALSSVSPCIPVTLADTVSLTNAYSTATTMTKSAFRTVKTSPIPPLPLTPPGGSNIRMKEMLVYENRLLQLEFQERVAGGNDVGIATATGSSAQQLQKLYQESVDRVETERFQTLRGSQSEAEREQVHSHYDQLRLLLLRDIKHMLHSGVTTTSSLTAPPVVAMATASDGHHIHPLVDGSNVNHSYPVELTSPDYFIGRGAKRKYLHQGAVCVLNAWYEQHFDHPYPEDDAVEILAANAGISASQVKKWMANKRVRSCNTLAFNGSIHPKKLQKLLQLKDCPPTPPPEPRCDVETPPSEKHARSKRMLDPSAVGFMNQWYYEHQAYPYPTEGEKRCIASATGVTAAQVTCWFANKRNRSHNTRRLSAAHMLHKLNRKLQIYNTMQRNRLSTSTSCDRMSANQTLTHIN</sequence>
<evidence type="ECO:0000256" key="3">
    <source>
        <dbReference type="ARBA" id="ARBA00023242"/>
    </source>
</evidence>
<dbReference type="Proteomes" id="UP001209878">
    <property type="component" value="Unassembled WGS sequence"/>
</dbReference>
<dbReference type="InterPro" id="IPR050224">
    <property type="entry name" value="TALE_homeobox"/>
</dbReference>
<feature type="region of interest" description="Disordered" evidence="5">
    <location>
        <begin position="66"/>
        <end position="86"/>
    </location>
</feature>
<dbReference type="EMBL" id="JAODUO010000258">
    <property type="protein sequence ID" value="KAK2184646.1"/>
    <property type="molecule type" value="Genomic_DNA"/>
</dbReference>
<dbReference type="SMART" id="SM00389">
    <property type="entry name" value="HOX"/>
    <property type="match status" value="2"/>
</dbReference>
<reference evidence="7" key="1">
    <citation type="journal article" date="2023" name="Mol. Biol. Evol.">
        <title>Third-Generation Sequencing Reveals the Adaptive Role of the Epigenome in Three Deep-Sea Polychaetes.</title>
        <authorList>
            <person name="Perez M."/>
            <person name="Aroh O."/>
            <person name="Sun Y."/>
            <person name="Lan Y."/>
            <person name="Juniper S.K."/>
            <person name="Young C.R."/>
            <person name="Angers B."/>
            <person name="Qian P.Y."/>
        </authorList>
    </citation>
    <scope>NUCLEOTIDE SEQUENCE</scope>
    <source>
        <strain evidence="7">R07B-5</strain>
    </source>
</reference>
<comment type="caution">
    <text evidence="7">The sequence shown here is derived from an EMBL/GenBank/DDBJ whole genome shotgun (WGS) entry which is preliminary data.</text>
</comment>